<name>A0A2H9T3J6_9ZZZZ</name>
<evidence type="ECO:0000313" key="2">
    <source>
        <dbReference type="EMBL" id="PJE77771.1"/>
    </source>
</evidence>
<gene>
    <name evidence="2" type="ORF">CI610_03299</name>
</gene>
<feature type="region of interest" description="Disordered" evidence="1">
    <location>
        <begin position="164"/>
        <end position="192"/>
    </location>
</feature>
<dbReference type="EMBL" id="NSIT01000382">
    <property type="protein sequence ID" value="PJE77771.1"/>
    <property type="molecule type" value="Genomic_DNA"/>
</dbReference>
<feature type="compositionally biased region" description="Low complexity" evidence="1">
    <location>
        <begin position="280"/>
        <end position="289"/>
    </location>
</feature>
<feature type="region of interest" description="Disordered" evidence="1">
    <location>
        <begin position="270"/>
        <end position="303"/>
    </location>
</feature>
<evidence type="ECO:0000256" key="1">
    <source>
        <dbReference type="SAM" id="MobiDB-lite"/>
    </source>
</evidence>
<accession>A0A2H9T3J6</accession>
<feature type="compositionally biased region" description="Basic and acidic residues" evidence="1">
    <location>
        <begin position="270"/>
        <end position="279"/>
    </location>
</feature>
<organism evidence="2">
    <name type="scientific">invertebrate metagenome</name>
    <dbReference type="NCBI Taxonomy" id="1711999"/>
    <lineage>
        <taxon>unclassified sequences</taxon>
        <taxon>metagenomes</taxon>
        <taxon>organismal metagenomes</taxon>
    </lineage>
</organism>
<protein>
    <submittedName>
        <fullName evidence="2">Uncharacterized protein</fullName>
    </submittedName>
</protein>
<dbReference type="AlphaFoldDB" id="A0A2H9T3J6"/>
<proteinExistence type="predicted"/>
<comment type="caution">
    <text evidence="2">The sequence shown here is derived from an EMBL/GenBank/DDBJ whole genome shotgun (WGS) entry which is preliminary data.</text>
</comment>
<reference evidence="2" key="1">
    <citation type="journal article" date="2017" name="Appl. Environ. Microbiol.">
        <title>Molecular characterization of an Endozoicomonas-like organism causing infection in king scallop Pecten maximus L.</title>
        <authorList>
            <person name="Cano I."/>
            <person name="van Aerle R."/>
            <person name="Ross S."/>
            <person name="Verner-Jeffreys D.W."/>
            <person name="Paley R.K."/>
            <person name="Rimmer G."/>
            <person name="Ryder D."/>
            <person name="Hooper P."/>
            <person name="Stone D."/>
            <person name="Feist S.W."/>
        </authorList>
    </citation>
    <scope>NUCLEOTIDE SEQUENCE</scope>
</reference>
<sequence>MEKDTHIEKLEKILVDCQQEIQQFQRLLQKNKWYEEHFSSQSITGISLTVFDGNIILKEGSDNDWHIRSPEKPHILAEENGNITTTLASRPIELTFPKDPGTVDHVKLVLMTDTGKISGFMPCPGEITTEYGNVAIYTEAQRWVEIKSPVSNFINMEGYDKVHDVQPPRKSTKYRKAKGTPPPPLKKPKTGAQNLWNSQYRISIGNASNVMLGNRTTMIIDNTKNITSASSASSASSVLYTSSSSRSAHTSKMLKLANEKIENAQKNLEKAHSKLKNDSSRFSPNNSSDDSSDDSSDNWVPQADDTFESPLSSKYHVSIKKSRNVFIGNNCTFLVQGDTVINNIQPVHATYQPLISPIQLLFNPIRTEPEDRIIIRTTGKQMIGRHASHIHVKYTGCIENAF</sequence>